<proteinExistence type="predicted"/>
<reference evidence="1 2" key="1">
    <citation type="submission" date="2020-08" db="EMBL/GenBank/DDBJ databases">
        <title>Genomic Encyclopedia of Type Strains, Phase IV (KMG-IV): sequencing the most valuable type-strain genomes for metagenomic binning, comparative biology and taxonomic classification.</title>
        <authorList>
            <person name="Goeker M."/>
        </authorList>
    </citation>
    <scope>NUCLEOTIDE SEQUENCE [LARGE SCALE GENOMIC DNA]</scope>
    <source>
        <strain evidence="1 2">DSM 25701</strain>
    </source>
</reference>
<dbReference type="Proteomes" id="UP000536640">
    <property type="component" value="Unassembled WGS sequence"/>
</dbReference>
<comment type="caution">
    <text evidence="1">The sequence shown here is derived from an EMBL/GenBank/DDBJ whole genome shotgun (WGS) entry which is preliminary data.</text>
</comment>
<gene>
    <name evidence="1" type="ORF">HNQ57_003484</name>
</gene>
<dbReference type="SUPFAM" id="SSF51126">
    <property type="entry name" value="Pectin lyase-like"/>
    <property type="match status" value="1"/>
</dbReference>
<keyword evidence="2" id="KW-1185">Reference proteome</keyword>
<evidence type="ECO:0000313" key="2">
    <source>
        <dbReference type="Proteomes" id="UP000536640"/>
    </source>
</evidence>
<sequence>MNDSTVSYNTADSQAGGIRIDTRGTITNSTISHNEALGTAAPVAEGTGVPFLFAQGGGVDIRGLNVIIRNSTIAFNRAADGGAGIHFDSTYFDALPDPITGAAEVPLFDLILENTIVANNSSDVPSADCLTTLGLSRILSRGNNLDSDDSCGLNQSSDLPGVNPMLADLEDYGGDTDTHALLPSSAARNAGNLGTCTMADQRGVARGEKGKCDIGAFEADF</sequence>
<evidence type="ECO:0000313" key="1">
    <source>
        <dbReference type="EMBL" id="MBB5189181.1"/>
    </source>
</evidence>
<dbReference type="RefSeq" id="WP_184465059.1">
    <property type="nucleotide sequence ID" value="NZ_JACHHW010000015.1"/>
</dbReference>
<dbReference type="AlphaFoldDB" id="A0A840RA54"/>
<organism evidence="1 2">
    <name type="scientific">Zhongshania antarctica</name>
    <dbReference type="NCBI Taxonomy" id="641702"/>
    <lineage>
        <taxon>Bacteria</taxon>
        <taxon>Pseudomonadati</taxon>
        <taxon>Pseudomonadota</taxon>
        <taxon>Gammaproteobacteria</taxon>
        <taxon>Cellvibrionales</taxon>
        <taxon>Spongiibacteraceae</taxon>
        <taxon>Zhongshania</taxon>
    </lineage>
</organism>
<dbReference type="EMBL" id="JACHHW010000015">
    <property type="protein sequence ID" value="MBB5189181.1"/>
    <property type="molecule type" value="Genomic_DNA"/>
</dbReference>
<protein>
    <recommendedName>
        <fullName evidence="3">Right handed beta helix domain-containing protein</fullName>
    </recommendedName>
</protein>
<name>A0A840RA54_9GAMM</name>
<dbReference type="NCBIfam" id="NF041518">
    <property type="entry name" value="choice_anch_Q"/>
    <property type="match status" value="1"/>
</dbReference>
<accession>A0A840RA54</accession>
<dbReference type="InterPro" id="IPR011050">
    <property type="entry name" value="Pectin_lyase_fold/virulence"/>
</dbReference>
<evidence type="ECO:0008006" key="3">
    <source>
        <dbReference type="Google" id="ProtNLM"/>
    </source>
</evidence>
<dbReference type="InterPro" id="IPR059226">
    <property type="entry name" value="Choice_anch_Q_dom"/>
</dbReference>